<evidence type="ECO:0000313" key="1">
    <source>
        <dbReference type="EMBL" id="GFS93906.1"/>
    </source>
</evidence>
<accession>A0A8X6N4Q5</accession>
<dbReference type="AlphaFoldDB" id="A0A8X6N4Q5"/>
<sequence>MHSPRERLSSEPETFKAHPKARLKPFEMASPGEPRSIRAFSISFVHMHLIEFTMKLLMQDKMIMFELMQQRIACNGWRHELGLCCFGPMLFQDLLFSGIWMRQRDRDPALRLLAWRGRLRGQQPGRFSFLSISQPIFFLLIRNKKVRKWKARKEINYTKRHLALPR</sequence>
<dbReference type="Proteomes" id="UP000887013">
    <property type="component" value="Unassembled WGS sequence"/>
</dbReference>
<gene>
    <name evidence="1" type="ORF">NPIL_698931</name>
</gene>
<organism evidence="1 2">
    <name type="scientific">Nephila pilipes</name>
    <name type="common">Giant wood spider</name>
    <name type="synonym">Nephila maculata</name>
    <dbReference type="NCBI Taxonomy" id="299642"/>
    <lineage>
        <taxon>Eukaryota</taxon>
        <taxon>Metazoa</taxon>
        <taxon>Ecdysozoa</taxon>
        <taxon>Arthropoda</taxon>
        <taxon>Chelicerata</taxon>
        <taxon>Arachnida</taxon>
        <taxon>Araneae</taxon>
        <taxon>Araneomorphae</taxon>
        <taxon>Entelegynae</taxon>
        <taxon>Araneoidea</taxon>
        <taxon>Nephilidae</taxon>
        <taxon>Nephila</taxon>
    </lineage>
</organism>
<name>A0A8X6N4Q5_NEPPI</name>
<evidence type="ECO:0000313" key="2">
    <source>
        <dbReference type="Proteomes" id="UP000887013"/>
    </source>
</evidence>
<dbReference type="EMBL" id="BMAW01005388">
    <property type="protein sequence ID" value="GFS93906.1"/>
    <property type="molecule type" value="Genomic_DNA"/>
</dbReference>
<keyword evidence="2" id="KW-1185">Reference proteome</keyword>
<protein>
    <submittedName>
        <fullName evidence="1">Uncharacterized protein</fullName>
    </submittedName>
</protein>
<comment type="caution">
    <text evidence="1">The sequence shown here is derived from an EMBL/GenBank/DDBJ whole genome shotgun (WGS) entry which is preliminary data.</text>
</comment>
<reference evidence="1" key="1">
    <citation type="submission" date="2020-08" db="EMBL/GenBank/DDBJ databases">
        <title>Multicomponent nature underlies the extraordinary mechanical properties of spider dragline silk.</title>
        <authorList>
            <person name="Kono N."/>
            <person name="Nakamura H."/>
            <person name="Mori M."/>
            <person name="Yoshida Y."/>
            <person name="Ohtoshi R."/>
            <person name="Malay A.D."/>
            <person name="Moran D.A.P."/>
            <person name="Tomita M."/>
            <person name="Numata K."/>
            <person name="Arakawa K."/>
        </authorList>
    </citation>
    <scope>NUCLEOTIDE SEQUENCE</scope>
</reference>
<proteinExistence type="predicted"/>